<evidence type="ECO:0000313" key="1">
    <source>
        <dbReference type="EMBL" id="VFU56184.1"/>
    </source>
</evidence>
<proteinExistence type="predicted"/>
<dbReference type="AlphaFoldDB" id="A0A6N2MRL5"/>
<name>A0A6N2MRL5_SALVM</name>
<gene>
    <name evidence="1" type="ORF">SVIM_LOCUS402391</name>
</gene>
<dbReference type="EMBL" id="CAADRP010001918">
    <property type="protein sequence ID" value="VFU56184.1"/>
    <property type="molecule type" value="Genomic_DNA"/>
</dbReference>
<organism evidence="1">
    <name type="scientific">Salix viminalis</name>
    <name type="common">Common osier</name>
    <name type="synonym">Basket willow</name>
    <dbReference type="NCBI Taxonomy" id="40686"/>
    <lineage>
        <taxon>Eukaryota</taxon>
        <taxon>Viridiplantae</taxon>
        <taxon>Streptophyta</taxon>
        <taxon>Embryophyta</taxon>
        <taxon>Tracheophyta</taxon>
        <taxon>Spermatophyta</taxon>
        <taxon>Magnoliopsida</taxon>
        <taxon>eudicotyledons</taxon>
        <taxon>Gunneridae</taxon>
        <taxon>Pentapetalae</taxon>
        <taxon>rosids</taxon>
        <taxon>fabids</taxon>
        <taxon>Malpighiales</taxon>
        <taxon>Salicaceae</taxon>
        <taxon>Saliceae</taxon>
        <taxon>Salix</taxon>
    </lineage>
</organism>
<sequence>MRITILQIHFAKKDAKKTGEKSAWAFKIFGRQAVPTTQVYSKSITIININVASMNANKFFDVLIAWRYFTAESIRGRGNLRGRLFCFRNRQDWC</sequence>
<protein>
    <submittedName>
        <fullName evidence="1">Uncharacterized protein</fullName>
    </submittedName>
</protein>
<reference evidence="1" key="1">
    <citation type="submission" date="2019-03" db="EMBL/GenBank/DDBJ databases">
        <authorList>
            <person name="Mank J."/>
            <person name="Almeida P."/>
        </authorList>
    </citation>
    <scope>NUCLEOTIDE SEQUENCE</scope>
    <source>
        <strain evidence="1">78183</strain>
    </source>
</reference>
<accession>A0A6N2MRL5</accession>